<name>A0AAD6GKX9_9EURO</name>
<evidence type="ECO:0000313" key="3">
    <source>
        <dbReference type="Proteomes" id="UP001216150"/>
    </source>
</evidence>
<proteinExistence type="predicted"/>
<comment type="caution">
    <text evidence="2">The sequence shown here is derived from an EMBL/GenBank/DDBJ whole genome shotgun (WGS) entry which is preliminary data.</text>
</comment>
<feature type="region of interest" description="Disordered" evidence="1">
    <location>
        <begin position="89"/>
        <end position="113"/>
    </location>
</feature>
<reference evidence="2 3" key="1">
    <citation type="journal article" date="2023" name="IMA Fungus">
        <title>Comparative genomic study of the Penicillium genus elucidates a diverse pangenome and 15 lateral gene transfer events.</title>
        <authorList>
            <person name="Petersen C."/>
            <person name="Sorensen T."/>
            <person name="Nielsen M.R."/>
            <person name="Sondergaard T.E."/>
            <person name="Sorensen J.L."/>
            <person name="Fitzpatrick D.A."/>
            <person name="Frisvad J.C."/>
            <person name="Nielsen K.L."/>
        </authorList>
    </citation>
    <scope>NUCLEOTIDE SEQUENCE [LARGE SCALE GENOMIC DNA]</scope>
    <source>
        <strain evidence="2 3">IBT 29057</strain>
    </source>
</reference>
<gene>
    <name evidence="2" type="ORF">N7450_010524</name>
</gene>
<sequence>MFNNYRDLADRDQKKTDHLVAFELYRARREGNGAIQRSKKQICFLRDSPEKTSGSWMAKETFSVEVRAVKGRFDLRYNNILGMLATSMKAGDGPHGGTPALIQGLDRGPCTPG</sequence>
<dbReference type="EMBL" id="JAQJAC010000010">
    <property type="protein sequence ID" value="KAJ5568038.1"/>
    <property type="molecule type" value="Genomic_DNA"/>
</dbReference>
<dbReference type="AlphaFoldDB" id="A0AAD6GKX9"/>
<organism evidence="2 3">
    <name type="scientific">Penicillium hetheringtonii</name>
    <dbReference type="NCBI Taxonomy" id="911720"/>
    <lineage>
        <taxon>Eukaryota</taxon>
        <taxon>Fungi</taxon>
        <taxon>Dikarya</taxon>
        <taxon>Ascomycota</taxon>
        <taxon>Pezizomycotina</taxon>
        <taxon>Eurotiomycetes</taxon>
        <taxon>Eurotiomycetidae</taxon>
        <taxon>Eurotiales</taxon>
        <taxon>Aspergillaceae</taxon>
        <taxon>Penicillium</taxon>
    </lineage>
</organism>
<protein>
    <submittedName>
        <fullName evidence="2">Uncharacterized protein</fullName>
    </submittedName>
</protein>
<evidence type="ECO:0000256" key="1">
    <source>
        <dbReference type="SAM" id="MobiDB-lite"/>
    </source>
</evidence>
<dbReference type="Proteomes" id="UP001216150">
    <property type="component" value="Unassembled WGS sequence"/>
</dbReference>
<accession>A0AAD6GKX9</accession>
<evidence type="ECO:0000313" key="2">
    <source>
        <dbReference type="EMBL" id="KAJ5568038.1"/>
    </source>
</evidence>
<keyword evidence="3" id="KW-1185">Reference proteome</keyword>